<dbReference type="EMBL" id="MW394391">
    <property type="protein sequence ID" value="QQV92105.1"/>
    <property type="molecule type" value="Genomic_DNA"/>
</dbReference>
<evidence type="ECO:0000313" key="1">
    <source>
        <dbReference type="EMBL" id="QQV92105.1"/>
    </source>
</evidence>
<dbReference type="Proteomes" id="UP000596381">
    <property type="component" value="Segment"/>
</dbReference>
<proteinExistence type="predicted"/>
<reference evidence="1 2" key="1">
    <citation type="submission" date="2020-12" db="EMBL/GenBank/DDBJ databases">
        <title>Genomic characterization of four novel bacteriophages infecting Klebsiella pneumoniae.</title>
        <authorList>
            <person name="Estrada Bonilla B."/>
            <person name="Costa A.R."/>
            <person name="van Rossum T."/>
            <person name="Hagedoorn S."/>
            <person name="Wallinga H."/>
            <person name="Xiao M."/>
            <person name="Song W."/>
            <person name="Haas P.-J."/>
            <person name="Nobrega F.L."/>
            <person name="Brouns S.J.J."/>
        </authorList>
    </citation>
    <scope>NUCLEOTIDE SEQUENCE [LARGE SCALE GENOMIC DNA]</scope>
</reference>
<gene>
    <name evidence="1" type="ORF">vBKpMFBKp24_320</name>
</gene>
<accession>A0A7U0GBG8</accession>
<sequence length="243" mass="27123">MQASSLLNGLKGINSNANQFNIALAQTVKETIEGIFTPGQVFVYAMHAISEKYQLEDISIVSDPDVQTYRVEGNVLHLNVDFNQPNALSYLTLTEGIGYYLSPETKFREEARQIGTNWVTSYSNELYKSFQTQVDQRTEIMSSIGREFYVLLKNAHPLVVDQYNDQESFVSDFVAEAVEAADFYAATRRGLLKVVFDDAKATAFADIYSAIRRSDNVGGQYTNPSSAEFMSGYLFECLGAVSN</sequence>
<keyword evidence="2" id="KW-1185">Reference proteome</keyword>
<organism evidence="1 2">
    <name type="scientific">Klebsiella phage vB_KpM_FBKp24</name>
    <dbReference type="NCBI Taxonomy" id="2801834"/>
    <lineage>
        <taxon>Viruses</taxon>
        <taxon>Duplodnaviria</taxon>
        <taxon>Heunggongvirae</taxon>
        <taxon>Uroviricota</taxon>
        <taxon>Caudoviricetes</taxon>
        <taxon>Chimalliviridae</taxon>
        <taxon>Maaswegvirus</taxon>
        <taxon>Maaswegvirus Kp24</taxon>
    </lineage>
</organism>
<protein>
    <submittedName>
        <fullName evidence="1">Uncharacterized protein</fullName>
    </submittedName>
</protein>
<evidence type="ECO:0000313" key="2">
    <source>
        <dbReference type="Proteomes" id="UP000596381"/>
    </source>
</evidence>
<name>A0A7U0GBG8_9CAUD</name>